<gene>
    <name evidence="2" type="ORF">GUITHDRAFT_146364</name>
</gene>
<accession>L1II57</accession>
<evidence type="ECO:0000313" key="3">
    <source>
        <dbReference type="EnsemblProtists" id="EKX35629"/>
    </source>
</evidence>
<dbReference type="HOGENOM" id="CLU_290120_0_0_1"/>
<proteinExistence type="predicted"/>
<reference evidence="3" key="3">
    <citation type="submission" date="2015-06" db="UniProtKB">
        <authorList>
            <consortium name="EnsemblProtists"/>
        </authorList>
    </citation>
    <scope>IDENTIFICATION</scope>
</reference>
<feature type="region of interest" description="Disordered" evidence="1">
    <location>
        <begin position="73"/>
        <end position="92"/>
    </location>
</feature>
<keyword evidence="4" id="KW-1185">Reference proteome</keyword>
<dbReference type="AlphaFoldDB" id="L1II57"/>
<dbReference type="RefSeq" id="XP_005822609.1">
    <property type="nucleotide sequence ID" value="XM_005822552.1"/>
</dbReference>
<dbReference type="GeneID" id="17292367"/>
<reference evidence="4" key="2">
    <citation type="submission" date="2012-11" db="EMBL/GenBank/DDBJ databases">
        <authorList>
            <person name="Kuo A."/>
            <person name="Curtis B.A."/>
            <person name="Tanifuji G."/>
            <person name="Burki F."/>
            <person name="Gruber A."/>
            <person name="Irimia M."/>
            <person name="Maruyama S."/>
            <person name="Arias M.C."/>
            <person name="Ball S.G."/>
            <person name="Gile G.H."/>
            <person name="Hirakawa Y."/>
            <person name="Hopkins J.F."/>
            <person name="Rensing S.A."/>
            <person name="Schmutz J."/>
            <person name="Symeonidi A."/>
            <person name="Elias M."/>
            <person name="Eveleigh R.J."/>
            <person name="Herman E.K."/>
            <person name="Klute M.J."/>
            <person name="Nakayama T."/>
            <person name="Obornik M."/>
            <person name="Reyes-Prieto A."/>
            <person name="Armbrust E.V."/>
            <person name="Aves S.J."/>
            <person name="Beiko R.G."/>
            <person name="Coutinho P."/>
            <person name="Dacks J.B."/>
            <person name="Durnford D.G."/>
            <person name="Fast N.M."/>
            <person name="Green B.R."/>
            <person name="Grisdale C."/>
            <person name="Hempe F."/>
            <person name="Henrissat B."/>
            <person name="Hoppner M.P."/>
            <person name="Ishida K.-I."/>
            <person name="Kim E."/>
            <person name="Koreny L."/>
            <person name="Kroth P.G."/>
            <person name="Liu Y."/>
            <person name="Malik S.-B."/>
            <person name="Maier U.G."/>
            <person name="McRose D."/>
            <person name="Mock T."/>
            <person name="Neilson J.A."/>
            <person name="Onodera N.T."/>
            <person name="Poole A.M."/>
            <person name="Pritham E.J."/>
            <person name="Richards T.A."/>
            <person name="Rocap G."/>
            <person name="Roy S.W."/>
            <person name="Sarai C."/>
            <person name="Schaack S."/>
            <person name="Shirato S."/>
            <person name="Slamovits C.H."/>
            <person name="Spencer D.F."/>
            <person name="Suzuki S."/>
            <person name="Worden A.Z."/>
            <person name="Zauner S."/>
            <person name="Barry K."/>
            <person name="Bell C."/>
            <person name="Bharti A.K."/>
            <person name="Crow J.A."/>
            <person name="Grimwood J."/>
            <person name="Kramer R."/>
            <person name="Lindquist E."/>
            <person name="Lucas S."/>
            <person name="Salamov A."/>
            <person name="McFadden G.I."/>
            <person name="Lane C.E."/>
            <person name="Keeling P.J."/>
            <person name="Gray M.W."/>
            <person name="Grigoriev I.V."/>
            <person name="Archibald J.M."/>
        </authorList>
    </citation>
    <scope>NUCLEOTIDE SEQUENCE</scope>
    <source>
        <strain evidence="4">CCMP2712</strain>
    </source>
</reference>
<reference evidence="2 4" key="1">
    <citation type="journal article" date="2012" name="Nature">
        <title>Algal genomes reveal evolutionary mosaicism and the fate of nucleomorphs.</title>
        <authorList>
            <consortium name="DOE Joint Genome Institute"/>
            <person name="Curtis B.A."/>
            <person name="Tanifuji G."/>
            <person name="Burki F."/>
            <person name="Gruber A."/>
            <person name="Irimia M."/>
            <person name="Maruyama S."/>
            <person name="Arias M.C."/>
            <person name="Ball S.G."/>
            <person name="Gile G.H."/>
            <person name="Hirakawa Y."/>
            <person name="Hopkins J.F."/>
            <person name="Kuo A."/>
            <person name="Rensing S.A."/>
            <person name="Schmutz J."/>
            <person name="Symeonidi A."/>
            <person name="Elias M."/>
            <person name="Eveleigh R.J."/>
            <person name="Herman E.K."/>
            <person name="Klute M.J."/>
            <person name="Nakayama T."/>
            <person name="Obornik M."/>
            <person name="Reyes-Prieto A."/>
            <person name="Armbrust E.V."/>
            <person name="Aves S.J."/>
            <person name="Beiko R.G."/>
            <person name="Coutinho P."/>
            <person name="Dacks J.B."/>
            <person name="Durnford D.G."/>
            <person name="Fast N.M."/>
            <person name="Green B.R."/>
            <person name="Grisdale C.J."/>
            <person name="Hempel F."/>
            <person name="Henrissat B."/>
            <person name="Hoppner M.P."/>
            <person name="Ishida K."/>
            <person name="Kim E."/>
            <person name="Koreny L."/>
            <person name="Kroth P.G."/>
            <person name="Liu Y."/>
            <person name="Malik S.B."/>
            <person name="Maier U.G."/>
            <person name="McRose D."/>
            <person name="Mock T."/>
            <person name="Neilson J.A."/>
            <person name="Onodera N.T."/>
            <person name="Poole A.M."/>
            <person name="Pritham E.J."/>
            <person name="Richards T.A."/>
            <person name="Rocap G."/>
            <person name="Roy S.W."/>
            <person name="Sarai C."/>
            <person name="Schaack S."/>
            <person name="Shirato S."/>
            <person name="Slamovits C.H."/>
            <person name="Spencer D.F."/>
            <person name="Suzuki S."/>
            <person name="Worden A.Z."/>
            <person name="Zauner S."/>
            <person name="Barry K."/>
            <person name="Bell C."/>
            <person name="Bharti A.K."/>
            <person name="Crow J.A."/>
            <person name="Grimwood J."/>
            <person name="Kramer R."/>
            <person name="Lindquist E."/>
            <person name="Lucas S."/>
            <person name="Salamov A."/>
            <person name="McFadden G.I."/>
            <person name="Lane C.E."/>
            <person name="Keeling P.J."/>
            <person name="Gray M.W."/>
            <person name="Grigoriev I.V."/>
            <person name="Archibald J.M."/>
        </authorList>
    </citation>
    <scope>NUCLEOTIDE SEQUENCE</scope>
    <source>
        <strain evidence="2 4">CCMP2712</strain>
    </source>
</reference>
<evidence type="ECO:0000313" key="2">
    <source>
        <dbReference type="EMBL" id="EKX35629.1"/>
    </source>
</evidence>
<dbReference type="InterPro" id="IPR011050">
    <property type="entry name" value="Pectin_lyase_fold/virulence"/>
</dbReference>
<dbReference type="EnsemblProtists" id="EKX35629">
    <property type="protein sequence ID" value="EKX35629"/>
    <property type="gene ID" value="GUITHDRAFT_146364"/>
</dbReference>
<dbReference type="KEGG" id="gtt:GUITHDRAFT_146364"/>
<sequence length="1056" mass="110397">MSEIFSFNNVMVSNADRVKNGPVTGSRSITIIASNMGSVTYTGAGRGGHTGCEATEWESETSVRCQAGLGARGSGQVSLTAGGQGGAGSRSEAVSWDGPGVYTLSLGEDRRARFDRYLLSFSGLSYLEANLSSLDTVLFTLTLPSSNDYVALIGGQEYVAFTCVNSSYGLYLLRLTARGLFGTSVGDHEAGAEVIYYAWKTVGQGNRAGTGSTSMTVYGGAMGVGVHGGRAGRAHGGASYDGGWASGAGRANGAGTGSTSMTVYGGAMGLGTYTGAGRGGHTGCEATEWESETSVRCQAGLGARGSGQVSLTAGGQGGAGSRSEAVSWDGPGVYTLSLGEDRRARFDRCNETGADSSCFLMDTIDRLTTSISSSLSTNLSRLSFVMSVRQMPPSTAYVALIGGQEYVAFTCVNSSYSPYLLRLTARGLFGTSVGDHEAGAEVIYYAWKTVGQGNRAGTGSTSMTVYGGAMGLGTYTGAGRGGHTGGSGTEGASYDGGWASGAGRANGAGTGSTSMTVYGGGMGLGTYTGAGRGGHTGCEATEWESETSVTPDVKVHYGRQYRQLNVKFHTALALNFVLLSLLVPLLAALLNFYHMNLPWYGVCNRCTATLLYGLSIPRVDAPVELSITGNSNSLSCVDDLEWRDSNGFGCQNYTENAVALARLYQCGFNGGIITADSGTITDGQDSLVSPGPRQVCCACRGSHYVFECAQGYMQTGYYQGGEAVCEDINECALGPACNLYKQWDPLTLTYENRRGQCENTIGSYICTCPAAASVCSDIAIKSAGSWALVEEALDGTTIYVSPGLYEGVCGSWFSRNITIVGIDGAANTVIDCNLQSSFATIHHATVTLQGLTIRNGSNASEAGCLFASHSSVTLIDVVLERCSISSSSALSMMSSSLAMIGVTLDSSQDSYIADLRLENSYASMQSSRWKAGLYNLAFYLVQSELNLSNFSVQNETFTTPVAMLINSSTIWSDSAIVVFDNSANVTEWCTSITDQQVCAMFACCSWDGYCGPSGNGVPCSDCTSSNLCTKTTGSACKVMGFTFDNNLLDSQCVWKY</sequence>
<dbReference type="OrthoDB" id="10689072at2759"/>
<dbReference type="PaxDb" id="55529-EKX35629"/>
<dbReference type="Gene3D" id="2.10.25.10">
    <property type="entry name" value="Laminin"/>
    <property type="match status" value="1"/>
</dbReference>
<organism evidence="2">
    <name type="scientific">Guillardia theta (strain CCMP2712)</name>
    <name type="common">Cryptophyte</name>
    <dbReference type="NCBI Taxonomy" id="905079"/>
    <lineage>
        <taxon>Eukaryota</taxon>
        <taxon>Cryptophyceae</taxon>
        <taxon>Pyrenomonadales</taxon>
        <taxon>Geminigeraceae</taxon>
        <taxon>Guillardia</taxon>
    </lineage>
</organism>
<dbReference type="EMBL" id="JH993087">
    <property type="protein sequence ID" value="EKX35629.1"/>
    <property type="molecule type" value="Genomic_DNA"/>
</dbReference>
<evidence type="ECO:0000256" key="1">
    <source>
        <dbReference type="SAM" id="MobiDB-lite"/>
    </source>
</evidence>
<name>L1II57_GUITC</name>
<dbReference type="Proteomes" id="UP000011087">
    <property type="component" value="Unassembled WGS sequence"/>
</dbReference>
<dbReference type="CDD" id="cd00054">
    <property type="entry name" value="EGF_CA"/>
    <property type="match status" value="1"/>
</dbReference>
<evidence type="ECO:0000313" key="4">
    <source>
        <dbReference type="Proteomes" id="UP000011087"/>
    </source>
</evidence>
<protein>
    <submittedName>
        <fullName evidence="2 3">Uncharacterized protein</fullName>
    </submittedName>
</protein>
<dbReference type="SUPFAM" id="SSF51126">
    <property type="entry name" value="Pectin lyase-like"/>
    <property type="match status" value="1"/>
</dbReference>
<feature type="region of interest" description="Disordered" evidence="1">
    <location>
        <begin position="305"/>
        <end position="324"/>
    </location>
</feature>